<dbReference type="InterPro" id="IPR000709">
    <property type="entry name" value="Leu_Ile_Val-bd"/>
</dbReference>
<gene>
    <name evidence="7" type="ORF">SAMN05444159_4042</name>
</gene>
<evidence type="ECO:0000256" key="2">
    <source>
        <dbReference type="ARBA" id="ARBA00022448"/>
    </source>
</evidence>
<dbReference type="InterPro" id="IPR051010">
    <property type="entry name" value="BCAA_transport"/>
</dbReference>
<evidence type="ECO:0000256" key="4">
    <source>
        <dbReference type="ARBA" id="ARBA00022970"/>
    </source>
</evidence>
<dbReference type="Gene3D" id="3.40.50.2300">
    <property type="match status" value="2"/>
</dbReference>
<keyword evidence="3 5" id="KW-0732">Signal</keyword>
<evidence type="ECO:0000256" key="1">
    <source>
        <dbReference type="ARBA" id="ARBA00010062"/>
    </source>
</evidence>
<organism evidence="7 8">
    <name type="scientific">Bradyrhizobium lablabi</name>
    <dbReference type="NCBI Taxonomy" id="722472"/>
    <lineage>
        <taxon>Bacteria</taxon>
        <taxon>Pseudomonadati</taxon>
        <taxon>Pseudomonadota</taxon>
        <taxon>Alphaproteobacteria</taxon>
        <taxon>Hyphomicrobiales</taxon>
        <taxon>Nitrobacteraceae</taxon>
        <taxon>Bradyrhizobium</taxon>
    </lineage>
</organism>
<evidence type="ECO:0000256" key="3">
    <source>
        <dbReference type="ARBA" id="ARBA00022729"/>
    </source>
</evidence>
<dbReference type="OrthoDB" id="9768099at2"/>
<dbReference type="EMBL" id="LT670844">
    <property type="protein sequence ID" value="SHK73077.1"/>
    <property type="molecule type" value="Genomic_DNA"/>
</dbReference>
<keyword evidence="4" id="KW-0029">Amino-acid transport</keyword>
<dbReference type="InterPro" id="IPR028082">
    <property type="entry name" value="Peripla_BP_I"/>
</dbReference>
<accession>A0A1M6UV24</accession>
<evidence type="ECO:0000256" key="5">
    <source>
        <dbReference type="SAM" id="SignalP"/>
    </source>
</evidence>
<proteinExistence type="inferred from homology"/>
<evidence type="ECO:0000313" key="8">
    <source>
        <dbReference type="Proteomes" id="UP000189935"/>
    </source>
</evidence>
<dbReference type="Proteomes" id="UP000189935">
    <property type="component" value="Chromosome I"/>
</dbReference>
<dbReference type="PANTHER" id="PTHR30483">
    <property type="entry name" value="LEUCINE-SPECIFIC-BINDING PROTEIN"/>
    <property type="match status" value="1"/>
</dbReference>
<dbReference type="RefSeq" id="WP_079540725.1">
    <property type="nucleotide sequence ID" value="NZ_LT670844.1"/>
</dbReference>
<feature type="signal peptide" evidence="5">
    <location>
        <begin position="1"/>
        <end position="26"/>
    </location>
</feature>
<evidence type="ECO:0000313" key="7">
    <source>
        <dbReference type="EMBL" id="SHK73077.1"/>
    </source>
</evidence>
<dbReference type="PANTHER" id="PTHR30483:SF6">
    <property type="entry name" value="PERIPLASMIC BINDING PROTEIN OF ABC TRANSPORTER FOR NATURAL AMINO ACIDS"/>
    <property type="match status" value="1"/>
</dbReference>
<dbReference type="SUPFAM" id="SSF53822">
    <property type="entry name" value="Periplasmic binding protein-like I"/>
    <property type="match status" value="1"/>
</dbReference>
<protein>
    <submittedName>
        <fullName evidence="7">Amino acid/amide ABC transporter substrate-binding protein, HAAT family</fullName>
    </submittedName>
</protein>
<comment type="similarity">
    <text evidence="1">Belongs to the leucine-binding protein family.</text>
</comment>
<sequence>MKPKILAGALLASVLLASVWSGTAFAQGAPIKLADVAELSGGGATVGNNWKNGIDLAVEEINANGGILGHKIEVSHADSQSNPGVARAQVQKALDSEPYVLLGPGYSGSVKVTAPLAADAGIAQIMGGEAAELTQGGNKFLFRTSFGQQSSMPKVAKYINDDLKAKSVAIVWVNNDFGKGGRDVITKEFTRHGIKVAADLSTEAGQADFAADVSKIKAAAPDAVFIYLNEEESARILKELKRQSVTVPLIGETTLVGQKVVELAGDAANGARGHVGLTTDAPIDLVKAFREKFVKKYNYVPDHNGIKGYLAIYMIKATTEKMGKVDGKAFADTLHGLTIKAADEPGILMDVTFDANGDIDRQGFLVEIVEGKQVIKKILPKLN</sequence>
<evidence type="ECO:0000259" key="6">
    <source>
        <dbReference type="Pfam" id="PF13458"/>
    </source>
</evidence>
<reference evidence="7 8" key="1">
    <citation type="submission" date="2016-11" db="EMBL/GenBank/DDBJ databases">
        <authorList>
            <person name="Jaros S."/>
            <person name="Januszkiewicz K."/>
            <person name="Wedrychowicz H."/>
        </authorList>
    </citation>
    <scope>NUCLEOTIDE SEQUENCE [LARGE SCALE GENOMIC DNA]</scope>
    <source>
        <strain evidence="7 8">GAS499</strain>
    </source>
</reference>
<dbReference type="Pfam" id="PF13458">
    <property type="entry name" value="Peripla_BP_6"/>
    <property type="match status" value="1"/>
</dbReference>
<keyword evidence="2" id="KW-0813">Transport</keyword>
<dbReference type="PRINTS" id="PR00337">
    <property type="entry name" value="LEUILEVALBP"/>
</dbReference>
<feature type="domain" description="Leucine-binding protein" evidence="6">
    <location>
        <begin position="30"/>
        <end position="371"/>
    </location>
</feature>
<dbReference type="AlphaFoldDB" id="A0A1M6UV24"/>
<dbReference type="InterPro" id="IPR028081">
    <property type="entry name" value="Leu-bd"/>
</dbReference>
<feature type="chain" id="PRO_5012274496" evidence="5">
    <location>
        <begin position="27"/>
        <end position="383"/>
    </location>
</feature>
<name>A0A1M6UV24_9BRAD</name>
<dbReference type="GO" id="GO:0006865">
    <property type="term" value="P:amino acid transport"/>
    <property type="evidence" value="ECO:0007669"/>
    <property type="project" value="UniProtKB-KW"/>
</dbReference>